<evidence type="ECO:0000256" key="3">
    <source>
        <dbReference type="ARBA" id="ARBA00004922"/>
    </source>
</evidence>
<dbReference type="InterPro" id="IPR001173">
    <property type="entry name" value="Glyco_trans_2-like"/>
</dbReference>
<evidence type="ECO:0000259" key="18">
    <source>
        <dbReference type="SMART" id="SM00458"/>
    </source>
</evidence>
<keyword evidence="8" id="KW-0479">Metal-binding</keyword>
<organism evidence="19 20">
    <name type="scientific">Leptotrombidium deliense</name>
    <dbReference type="NCBI Taxonomy" id="299467"/>
    <lineage>
        <taxon>Eukaryota</taxon>
        <taxon>Metazoa</taxon>
        <taxon>Ecdysozoa</taxon>
        <taxon>Arthropoda</taxon>
        <taxon>Chelicerata</taxon>
        <taxon>Arachnida</taxon>
        <taxon>Acari</taxon>
        <taxon>Acariformes</taxon>
        <taxon>Trombidiformes</taxon>
        <taxon>Prostigmata</taxon>
        <taxon>Anystina</taxon>
        <taxon>Parasitengona</taxon>
        <taxon>Trombiculoidea</taxon>
        <taxon>Trombiculidae</taxon>
        <taxon>Leptotrombidium</taxon>
    </lineage>
</organism>
<dbReference type="InterPro" id="IPR045885">
    <property type="entry name" value="GalNAc-T"/>
</dbReference>
<dbReference type="Proteomes" id="UP000288716">
    <property type="component" value="Unassembled WGS sequence"/>
</dbReference>
<comment type="pathway">
    <text evidence="3 16">Protein modification; protein glycosylation.</text>
</comment>
<dbReference type="InterPro" id="IPR035992">
    <property type="entry name" value="Ricin_B-like_lectins"/>
</dbReference>
<dbReference type="InterPro" id="IPR000772">
    <property type="entry name" value="Ricin_B_lectin"/>
</dbReference>
<evidence type="ECO:0000256" key="6">
    <source>
        <dbReference type="ARBA" id="ARBA00022679"/>
    </source>
</evidence>
<evidence type="ECO:0000256" key="4">
    <source>
        <dbReference type="ARBA" id="ARBA00005680"/>
    </source>
</evidence>
<dbReference type="GO" id="GO:0004653">
    <property type="term" value="F:polypeptide N-acetylgalactosaminyltransferase activity"/>
    <property type="evidence" value="ECO:0007669"/>
    <property type="project" value="UniProtKB-ARBA"/>
</dbReference>
<comment type="subcellular location">
    <subcellularLocation>
        <location evidence="2 16">Golgi apparatus membrane</location>
        <topology evidence="2 16">Single-pass type II membrane protein</topology>
    </subcellularLocation>
</comment>
<dbReference type="GO" id="GO:0046872">
    <property type="term" value="F:metal ion binding"/>
    <property type="evidence" value="ECO:0007669"/>
    <property type="project" value="UniProtKB-KW"/>
</dbReference>
<dbReference type="PANTHER" id="PTHR11675:SF43">
    <property type="entry name" value="POLYPEPTIDE N-ACETYLGALACTOSAMINYLTRANSFERASE 1"/>
    <property type="match status" value="1"/>
</dbReference>
<dbReference type="STRING" id="299467.A0A443SC68"/>
<keyword evidence="15 16" id="KW-0464">Manganese</keyword>
<gene>
    <name evidence="19" type="ORF">B4U80_02084</name>
</gene>
<keyword evidence="9 16" id="KW-0430">Lectin</keyword>
<dbReference type="SUPFAM" id="SSF53448">
    <property type="entry name" value="Nucleotide-diphospho-sugar transferases"/>
    <property type="match status" value="1"/>
</dbReference>
<keyword evidence="14 16" id="KW-1015">Disulfide bond</keyword>
<evidence type="ECO:0000313" key="20">
    <source>
        <dbReference type="Proteomes" id="UP000288716"/>
    </source>
</evidence>
<dbReference type="PROSITE" id="PS50231">
    <property type="entry name" value="RICIN_B_LECTIN"/>
    <property type="match status" value="1"/>
</dbReference>
<keyword evidence="6 16" id="KW-0808">Transferase</keyword>
<dbReference type="EC" id="2.4.1.-" evidence="16"/>
<evidence type="ECO:0000256" key="14">
    <source>
        <dbReference type="ARBA" id="ARBA00023157"/>
    </source>
</evidence>
<dbReference type="UniPathway" id="UPA00378"/>
<dbReference type="GO" id="GO:0006493">
    <property type="term" value="P:protein O-linked glycosylation"/>
    <property type="evidence" value="ECO:0007669"/>
    <property type="project" value="UniProtKB-ARBA"/>
</dbReference>
<evidence type="ECO:0000256" key="8">
    <source>
        <dbReference type="ARBA" id="ARBA00022723"/>
    </source>
</evidence>
<dbReference type="Pfam" id="PF00652">
    <property type="entry name" value="Ricin_B_lectin"/>
    <property type="match status" value="1"/>
</dbReference>
<evidence type="ECO:0000313" key="19">
    <source>
        <dbReference type="EMBL" id="RWS25171.1"/>
    </source>
</evidence>
<feature type="domain" description="Ricin B lectin" evidence="18">
    <location>
        <begin position="426"/>
        <end position="567"/>
    </location>
</feature>
<accession>A0A443SC68</accession>
<keyword evidence="20" id="KW-1185">Reference proteome</keyword>
<evidence type="ECO:0000256" key="9">
    <source>
        <dbReference type="ARBA" id="ARBA00022734"/>
    </source>
</evidence>
<reference evidence="19 20" key="1">
    <citation type="journal article" date="2018" name="Gigascience">
        <title>Genomes of trombidid mites reveal novel predicted allergens and laterally-transferred genes associated with secondary metabolism.</title>
        <authorList>
            <person name="Dong X."/>
            <person name="Chaisiri K."/>
            <person name="Xia D."/>
            <person name="Armstrong S.D."/>
            <person name="Fang Y."/>
            <person name="Donnelly M.J."/>
            <person name="Kadowaki T."/>
            <person name="McGarry J.W."/>
            <person name="Darby A.C."/>
            <person name="Makepeace B.L."/>
        </authorList>
    </citation>
    <scope>NUCLEOTIDE SEQUENCE [LARGE SCALE GENOMIC DNA]</scope>
    <source>
        <strain evidence="19">UoL-UT</strain>
    </source>
</reference>
<keyword evidence="10" id="KW-0735">Signal-anchor</keyword>
<comment type="caution">
    <text evidence="19">The sequence shown here is derived from an EMBL/GenBank/DDBJ whole genome shotgun (WGS) entry which is preliminary data.</text>
</comment>
<dbReference type="InterPro" id="IPR029044">
    <property type="entry name" value="Nucleotide-diphossugar_trans"/>
</dbReference>
<proteinExistence type="inferred from homology"/>
<dbReference type="EMBL" id="NCKV01003994">
    <property type="protein sequence ID" value="RWS25171.1"/>
    <property type="molecule type" value="Genomic_DNA"/>
</dbReference>
<evidence type="ECO:0000256" key="7">
    <source>
        <dbReference type="ARBA" id="ARBA00022692"/>
    </source>
</evidence>
<dbReference type="SMART" id="SM00458">
    <property type="entry name" value="RICIN"/>
    <property type="match status" value="1"/>
</dbReference>
<dbReference type="PANTHER" id="PTHR11675">
    <property type="entry name" value="N-ACETYLGALACTOSAMINYLTRANSFERASE"/>
    <property type="match status" value="1"/>
</dbReference>
<dbReference type="Gene3D" id="3.90.550.10">
    <property type="entry name" value="Spore Coat Polysaccharide Biosynthesis Protein SpsA, Chain A"/>
    <property type="match status" value="1"/>
</dbReference>
<evidence type="ECO:0000256" key="1">
    <source>
        <dbReference type="ARBA" id="ARBA00001936"/>
    </source>
</evidence>
<evidence type="ECO:0000256" key="15">
    <source>
        <dbReference type="ARBA" id="ARBA00023211"/>
    </source>
</evidence>
<dbReference type="GO" id="GO:0030246">
    <property type="term" value="F:carbohydrate binding"/>
    <property type="evidence" value="ECO:0007669"/>
    <property type="project" value="UniProtKB-KW"/>
</dbReference>
<evidence type="ECO:0000256" key="2">
    <source>
        <dbReference type="ARBA" id="ARBA00004323"/>
    </source>
</evidence>
<evidence type="ECO:0000256" key="10">
    <source>
        <dbReference type="ARBA" id="ARBA00022968"/>
    </source>
</evidence>
<keyword evidence="5 16" id="KW-0328">Glycosyltransferase</keyword>
<keyword evidence="17" id="KW-0732">Signal</keyword>
<sequence length="573" mass="65918">LCFMCSLILLLTRNIPENAVDSVVFKSEQVFQRNSEQRRLTEAQRKRIALLNPVIKGWGEFGKAVVLSEEHKQHVKNASEAALNAYVSDRIALNRSLLDQRSKECAAKKYNLNELGTASVIIIFSGNATHLTVVSVINRTPHIVLKEVILVDDWSKNSELKEDLDAYCAHYFGDKVKLVRTERREGLVRARILGAKVATGDVVIFLDSHCEATEGWIQPIMDTIAKDRKTVVIPVIDIISDKNLEFHKSNPYYFSVGGFTWSGFFTWIEMPKSYTNNHPTQNADSPTMAGGLFAVNRKYFFEVGAYDDKLEIWGGENLELSFRVWQCGGHLVTNPCSHVGHVFRGYHTYSFLGKDTAINSLRVFKVWMDDKYMKYFYMHRRDLKNQDVGDISERLALKKRLKCKSFEWYLQHVYKNKIFMYDVNVTAYGYISNPETNLCFDTLNVPDDSGKNYGAYSCYGSTEIDQFTNQFISLTRDGFLRREKHCLFAEGNGIKQKECFDEEHEDTTNESSRKKMKMVQQWQHTRNGQIVNLASGKCVTTRNLKSGENLLLDDCDINDKHQIWVFQKYVLNE</sequence>
<evidence type="ECO:0000256" key="5">
    <source>
        <dbReference type="ARBA" id="ARBA00022676"/>
    </source>
</evidence>
<dbReference type="SUPFAM" id="SSF50370">
    <property type="entry name" value="Ricin B-like lectins"/>
    <property type="match status" value="1"/>
</dbReference>
<dbReference type="CDD" id="cd23459">
    <property type="entry name" value="beta-trefoil_Ricin_Pgant1-like"/>
    <property type="match status" value="1"/>
</dbReference>
<feature type="signal peptide" evidence="17">
    <location>
        <begin position="1"/>
        <end position="19"/>
    </location>
</feature>
<keyword evidence="11" id="KW-1133">Transmembrane helix</keyword>
<protein>
    <recommendedName>
        <fullName evidence="16">Polypeptide N-acetylgalactosaminyltransferase</fullName>
        <ecNumber evidence="16">2.4.1.-</ecNumber>
    </recommendedName>
    <alternativeName>
        <fullName evidence="16">Protein-UDP acetylgalactosaminyltransferase</fullName>
    </alternativeName>
</protein>
<dbReference type="Pfam" id="PF00535">
    <property type="entry name" value="Glycos_transf_2"/>
    <property type="match status" value="1"/>
</dbReference>
<evidence type="ECO:0000256" key="17">
    <source>
        <dbReference type="SAM" id="SignalP"/>
    </source>
</evidence>
<dbReference type="FunFam" id="3.90.550.10:FF:000021">
    <property type="entry name" value="Polypeptide N-acetylgalactosaminyltransferase"/>
    <property type="match status" value="1"/>
</dbReference>
<dbReference type="Gene3D" id="2.80.10.50">
    <property type="match status" value="1"/>
</dbReference>
<keyword evidence="7" id="KW-0812">Transmembrane</keyword>
<comment type="cofactor">
    <cofactor evidence="1 16">
        <name>Mn(2+)</name>
        <dbReference type="ChEBI" id="CHEBI:29035"/>
    </cofactor>
</comment>
<feature type="non-terminal residue" evidence="19">
    <location>
        <position position="1"/>
    </location>
</feature>
<evidence type="ECO:0000256" key="12">
    <source>
        <dbReference type="ARBA" id="ARBA00023034"/>
    </source>
</evidence>
<comment type="similarity">
    <text evidence="4 16">Belongs to the glycosyltransferase 2 family. GalNAc-T subfamily.</text>
</comment>
<dbReference type="VEuPathDB" id="VectorBase:LDEU006870"/>
<keyword evidence="13" id="KW-0472">Membrane</keyword>
<dbReference type="GO" id="GO:0000139">
    <property type="term" value="C:Golgi membrane"/>
    <property type="evidence" value="ECO:0007669"/>
    <property type="project" value="UniProtKB-SubCell"/>
</dbReference>
<evidence type="ECO:0000256" key="16">
    <source>
        <dbReference type="RuleBase" id="RU361242"/>
    </source>
</evidence>
<evidence type="ECO:0000256" key="13">
    <source>
        <dbReference type="ARBA" id="ARBA00023136"/>
    </source>
</evidence>
<evidence type="ECO:0000256" key="11">
    <source>
        <dbReference type="ARBA" id="ARBA00022989"/>
    </source>
</evidence>
<dbReference type="OrthoDB" id="416652at2759"/>
<keyword evidence="12 16" id="KW-0333">Golgi apparatus</keyword>
<dbReference type="CDD" id="cd02510">
    <property type="entry name" value="pp-GalNAc-T"/>
    <property type="match status" value="1"/>
</dbReference>
<dbReference type="AlphaFoldDB" id="A0A443SC68"/>
<name>A0A443SC68_9ACAR</name>
<feature type="chain" id="PRO_5019386368" description="Polypeptide N-acetylgalactosaminyltransferase" evidence="17">
    <location>
        <begin position="20"/>
        <end position="573"/>
    </location>
</feature>